<evidence type="ECO:0000256" key="1">
    <source>
        <dbReference type="ARBA" id="ARBA00001946"/>
    </source>
</evidence>
<keyword evidence="3" id="KW-0597">Phosphoprotein</keyword>
<dbReference type="InterPro" id="IPR024086">
    <property type="entry name" value="GlmM_arc-type"/>
</dbReference>
<evidence type="ECO:0000259" key="9">
    <source>
        <dbReference type="Pfam" id="PF02878"/>
    </source>
</evidence>
<dbReference type="RefSeq" id="WP_142713945.1">
    <property type="nucleotide sequence ID" value="NZ_FXTH01000005.1"/>
</dbReference>
<feature type="domain" description="Alpha-D-phosphohexomutase C-terminal" evidence="8">
    <location>
        <begin position="385"/>
        <end position="444"/>
    </location>
</feature>
<evidence type="ECO:0000256" key="5">
    <source>
        <dbReference type="ARBA" id="ARBA00022842"/>
    </source>
</evidence>
<dbReference type="Pfam" id="PF02879">
    <property type="entry name" value="PGM_PMM_II"/>
    <property type="match status" value="1"/>
</dbReference>
<feature type="domain" description="Alpha-D-phosphohexomutase alpha/beta/alpha" evidence="11">
    <location>
        <begin position="271"/>
        <end position="363"/>
    </location>
</feature>
<gene>
    <name evidence="12" type="ORF">SAMN06265218_105197</name>
</gene>
<evidence type="ECO:0000256" key="4">
    <source>
        <dbReference type="ARBA" id="ARBA00022723"/>
    </source>
</evidence>
<dbReference type="PANTHER" id="PTHR42946:SF1">
    <property type="entry name" value="PHOSPHOGLUCOMUTASE (ALPHA-D-GLUCOSE-1,6-BISPHOSPHATE-DEPENDENT)"/>
    <property type="match status" value="1"/>
</dbReference>
<dbReference type="EMBL" id="FXTH01000005">
    <property type="protein sequence ID" value="SMO56396.1"/>
    <property type="molecule type" value="Genomic_DNA"/>
</dbReference>
<dbReference type="GO" id="GO:0008966">
    <property type="term" value="F:phosphoglucosamine mutase activity"/>
    <property type="evidence" value="ECO:0007669"/>
    <property type="project" value="InterPro"/>
</dbReference>
<dbReference type="NCBIfam" id="TIGR03990">
    <property type="entry name" value="Arch_GlmM"/>
    <property type="match status" value="1"/>
</dbReference>
<dbReference type="GO" id="GO:0005829">
    <property type="term" value="C:cytosol"/>
    <property type="evidence" value="ECO:0007669"/>
    <property type="project" value="TreeGrafter"/>
</dbReference>
<evidence type="ECO:0000259" key="11">
    <source>
        <dbReference type="Pfam" id="PF02880"/>
    </source>
</evidence>
<accession>A0A521CAG9</accession>
<dbReference type="OrthoDB" id="9806956at2"/>
<dbReference type="PANTHER" id="PTHR42946">
    <property type="entry name" value="PHOSPHOHEXOSE MUTASE"/>
    <property type="match status" value="1"/>
</dbReference>
<reference evidence="12 13" key="1">
    <citation type="submission" date="2017-05" db="EMBL/GenBank/DDBJ databases">
        <authorList>
            <person name="Varghese N."/>
            <person name="Submissions S."/>
        </authorList>
    </citation>
    <scope>NUCLEOTIDE SEQUENCE [LARGE SCALE GENOMIC DNA]</scope>
    <source>
        <strain evidence="12 13">DSM 21194</strain>
    </source>
</reference>
<comment type="similarity">
    <text evidence="2 7">Belongs to the phosphohexose mutase family.</text>
</comment>
<dbReference type="InterPro" id="IPR005845">
    <property type="entry name" value="A-D-PHexomutase_a/b/a-II"/>
</dbReference>
<keyword evidence="6" id="KW-0413">Isomerase</keyword>
<sequence>MALMISVSGIRGIFGTDLTPENLSRFTAAYGSWTGGGKVIVGRDTRVTGQICENIVVATLQSVGCDVVQVGVSATPTVAMAVHKHDAAGAIIISASHNPAEWNALKLLNAKSEFLNAEEGREVMNISEEQSYRYKGFDQTGSVETDTEALDYHVQKILELPYINRDLIASKNFSVALDPVNGTGAIALPAMLEALGVEEIYSINDTPNGLFAHNPEPLPEHLQDICALVREKNCDLGAVTDPDADRLALITNKGNLFGEEYTQAAAFDFILDKKKGNCATNLSSSRVTEDIARKHGQKCYRSAVGEINVVEKMKEVEAVIGGEGNGGVINPDLHYGRDSLVGVAIFLQLLAEREVTSDEYRNTLPDYVMRKSKIPLADIDADAILEKAEDVYRDLGPDTTDGVKIDFEDGWVHLRKSNTEPIIRVYSEGISAEKARELADEVVDAVQ</sequence>
<evidence type="ECO:0000256" key="6">
    <source>
        <dbReference type="ARBA" id="ARBA00023235"/>
    </source>
</evidence>
<dbReference type="Pfam" id="PF02878">
    <property type="entry name" value="PGM_PMM_I"/>
    <property type="match status" value="1"/>
</dbReference>
<evidence type="ECO:0000256" key="7">
    <source>
        <dbReference type="RuleBase" id="RU004326"/>
    </source>
</evidence>
<dbReference type="Gene3D" id="3.30.310.50">
    <property type="entry name" value="Alpha-D-phosphohexomutase, C-terminal domain"/>
    <property type="match status" value="1"/>
</dbReference>
<organism evidence="12 13">
    <name type="scientific">Fodinibius sediminis</name>
    <dbReference type="NCBI Taxonomy" id="1214077"/>
    <lineage>
        <taxon>Bacteria</taxon>
        <taxon>Pseudomonadati</taxon>
        <taxon>Balneolota</taxon>
        <taxon>Balneolia</taxon>
        <taxon>Balneolales</taxon>
        <taxon>Balneolaceae</taxon>
        <taxon>Fodinibius</taxon>
    </lineage>
</organism>
<evidence type="ECO:0000313" key="12">
    <source>
        <dbReference type="EMBL" id="SMO56396.1"/>
    </source>
</evidence>
<name>A0A521CAG9_9BACT</name>
<dbReference type="InterPro" id="IPR005843">
    <property type="entry name" value="A-D-PHexomutase_C"/>
</dbReference>
<feature type="domain" description="Alpha-D-phosphohexomutase alpha/beta/alpha" evidence="9">
    <location>
        <begin position="8"/>
        <end position="130"/>
    </location>
</feature>
<dbReference type="GO" id="GO:0000287">
    <property type="term" value="F:magnesium ion binding"/>
    <property type="evidence" value="ECO:0007669"/>
    <property type="project" value="InterPro"/>
</dbReference>
<dbReference type="Gene3D" id="3.40.120.10">
    <property type="entry name" value="Alpha-D-Glucose-1,6-Bisphosphate, subunit A, domain 3"/>
    <property type="match status" value="3"/>
</dbReference>
<keyword evidence="5 7" id="KW-0460">Magnesium</keyword>
<dbReference type="Pfam" id="PF00408">
    <property type="entry name" value="PGM_PMM_IV"/>
    <property type="match status" value="1"/>
</dbReference>
<dbReference type="InterPro" id="IPR005841">
    <property type="entry name" value="Alpha-D-phosphohexomutase_SF"/>
</dbReference>
<evidence type="ECO:0000259" key="8">
    <source>
        <dbReference type="Pfam" id="PF00408"/>
    </source>
</evidence>
<dbReference type="Pfam" id="PF02880">
    <property type="entry name" value="PGM_PMM_III"/>
    <property type="match status" value="1"/>
</dbReference>
<dbReference type="InterPro" id="IPR016055">
    <property type="entry name" value="A-D-PHexomutase_a/b/a-I/II/III"/>
</dbReference>
<keyword evidence="4 7" id="KW-0479">Metal-binding</keyword>
<protein>
    <submittedName>
        <fullName evidence="12">Phosphomannomutase</fullName>
    </submittedName>
</protein>
<proteinExistence type="inferred from homology"/>
<evidence type="ECO:0000313" key="13">
    <source>
        <dbReference type="Proteomes" id="UP000317593"/>
    </source>
</evidence>
<dbReference type="InterPro" id="IPR016066">
    <property type="entry name" value="A-D-PHexomutase_CS"/>
</dbReference>
<dbReference type="GO" id="GO:0009252">
    <property type="term" value="P:peptidoglycan biosynthetic process"/>
    <property type="evidence" value="ECO:0007669"/>
    <property type="project" value="TreeGrafter"/>
</dbReference>
<dbReference type="InterPro" id="IPR050060">
    <property type="entry name" value="Phosphoglucosamine_mutase"/>
</dbReference>
<dbReference type="GO" id="GO:0006048">
    <property type="term" value="P:UDP-N-acetylglucosamine biosynthetic process"/>
    <property type="evidence" value="ECO:0007669"/>
    <property type="project" value="TreeGrafter"/>
</dbReference>
<dbReference type="SUPFAM" id="SSF53738">
    <property type="entry name" value="Phosphoglucomutase, first 3 domains"/>
    <property type="match status" value="3"/>
</dbReference>
<dbReference type="Proteomes" id="UP000317593">
    <property type="component" value="Unassembled WGS sequence"/>
</dbReference>
<feature type="domain" description="Alpha-D-phosphohexomutase alpha/beta/alpha" evidence="10">
    <location>
        <begin position="162"/>
        <end position="254"/>
    </location>
</feature>
<dbReference type="SUPFAM" id="SSF55957">
    <property type="entry name" value="Phosphoglucomutase, C-terminal domain"/>
    <property type="match status" value="1"/>
</dbReference>
<dbReference type="PRINTS" id="PR00509">
    <property type="entry name" value="PGMPMM"/>
</dbReference>
<evidence type="ECO:0000259" key="10">
    <source>
        <dbReference type="Pfam" id="PF02879"/>
    </source>
</evidence>
<comment type="cofactor">
    <cofactor evidence="1">
        <name>Mg(2+)</name>
        <dbReference type="ChEBI" id="CHEBI:18420"/>
    </cofactor>
</comment>
<dbReference type="GO" id="GO:0004615">
    <property type="term" value="F:phosphomannomutase activity"/>
    <property type="evidence" value="ECO:0007669"/>
    <property type="project" value="TreeGrafter"/>
</dbReference>
<evidence type="ECO:0000256" key="2">
    <source>
        <dbReference type="ARBA" id="ARBA00010231"/>
    </source>
</evidence>
<keyword evidence="13" id="KW-1185">Reference proteome</keyword>
<dbReference type="InterPro" id="IPR005846">
    <property type="entry name" value="A-D-PHexomutase_a/b/a-III"/>
</dbReference>
<evidence type="ECO:0000256" key="3">
    <source>
        <dbReference type="ARBA" id="ARBA00022553"/>
    </source>
</evidence>
<dbReference type="InterPro" id="IPR036900">
    <property type="entry name" value="A-D-PHexomutase_C_sf"/>
</dbReference>
<dbReference type="PROSITE" id="PS00710">
    <property type="entry name" value="PGM_PMM"/>
    <property type="match status" value="1"/>
</dbReference>
<dbReference type="GO" id="GO:0005975">
    <property type="term" value="P:carbohydrate metabolic process"/>
    <property type="evidence" value="ECO:0007669"/>
    <property type="project" value="InterPro"/>
</dbReference>
<dbReference type="AlphaFoldDB" id="A0A521CAG9"/>
<dbReference type="InterPro" id="IPR005844">
    <property type="entry name" value="A-D-PHexomutase_a/b/a-I"/>
</dbReference>